<evidence type="ECO:0000313" key="6">
    <source>
        <dbReference type="EMBL" id="ODV63375.1"/>
    </source>
</evidence>
<keyword evidence="3 5" id="KW-1133">Transmembrane helix</keyword>
<name>A0A1D2VPA0_9ASCO</name>
<dbReference type="GeneID" id="30964769"/>
<dbReference type="RefSeq" id="XP_020049682.1">
    <property type="nucleotide sequence ID" value="XM_020191133.1"/>
</dbReference>
<accession>A0A1D2VPA0</accession>
<keyword evidence="2 5" id="KW-0812">Transmembrane</keyword>
<evidence type="ECO:0000256" key="5">
    <source>
        <dbReference type="SAM" id="Phobius"/>
    </source>
</evidence>
<sequence length="278" mass="31039">MSHDPNDSIEVNVVATIGTVFWCIQLIPQIIRNYRVKDCTGFPPLMMILWAISGIPFSIYFFMTDASIPIKVQPQAFTACAVIAFSQALYYPPVSMKVRKLCFWTGGFIVVGVAIEAVAIVFLTPVHEDGTEWPSIIIGTLASILLASGLIPAYFELAKRQGRVVGINFVFLLIDCAGSLLSMISLLIGSMDIMGFVLYLVLLALEIGIFLSHFIWWCRFRWLKKDKVSDEESSLEIVHEITSGDSKTDFKLNSNSDSKHDSAVCEKHVEIFESEKKN</sequence>
<evidence type="ECO:0000256" key="2">
    <source>
        <dbReference type="ARBA" id="ARBA00022692"/>
    </source>
</evidence>
<feature type="transmembrane region" description="Helical" evidence="5">
    <location>
        <begin position="167"/>
        <end position="190"/>
    </location>
</feature>
<gene>
    <name evidence="6" type="ORF">ASCRUDRAFT_5379</name>
</gene>
<keyword evidence="7" id="KW-1185">Reference proteome</keyword>
<dbReference type="PANTHER" id="PTHR16201:SF37">
    <property type="entry name" value="PQ-LOOP REPEAT-CONTAINING PROTEIN"/>
    <property type="match status" value="1"/>
</dbReference>
<feature type="transmembrane region" description="Helical" evidence="5">
    <location>
        <begin position="75"/>
        <end position="94"/>
    </location>
</feature>
<dbReference type="InParanoid" id="A0A1D2VPA0"/>
<evidence type="ECO:0000256" key="3">
    <source>
        <dbReference type="ARBA" id="ARBA00022989"/>
    </source>
</evidence>
<dbReference type="InterPro" id="IPR051415">
    <property type="entry name" value="LAAT-1"/>
</dbReference>
<dbReference type="AlphaFoldDB" id="A0A1D2VPA0"/>
<organism evidence="6 7">
    <name type="scientific">Ascoidea rubescens DSM 1968</name>
    <dbReference type="NCBI Taxonomy" id="1344418"/>
    <lineage>
        <taxon>Eukaryota</taxon>
        <taxon>Fungi</taxon>
        <taxon>Dikarya</taxon>
        <taxon>Ascomycota</taxon>
        <taxon>Saccharomycotina</taxon>
        <taxon>Saccharomycetes</taxon>
        <taxon>Ascoideaceae</taxon>
        <taxon>Ascoidea</taxon>
    </lineage>
</organism>
<protein>
    <submittedName>
        <fullName evidence="6">PQ-loop-domain-containing protein</fullName>
    </submittedName>
</protein>
<dbReference type="Gene3D" id="1.20.1280.290">
    <property type="match status" value="1"/>
</dbReference>
<dbReference type="InterPro" id="IPR006603">
    <property type="entry name" value="PQ-loop_rpt"/>
</dbReference>
<evidence type="ECO:0000256" key="4">
    <source>
        <dbReference type="ARBA" id="ARBA00023136"/>
    </source>
</evidence>
<feature type="transmembrane region" description="Helical" evidence="5">
    <location>
        <begin position="43"/>
        <end position="63"/>
    </location>
</feature>
<dbReference type="PANTHER" id="PTHR16201">
    <property type="entry name" value="SEVEN TRANSMEMBRANE PROTEIN 1-RELATED"/>
    <property type="match status" value="1"/>
</dbReference>
<feature type="transmembrane region" description="Helical" evidence="5">
    <location>
        <begin position="12"/>
        <end position="31"/>
    </location>
</feature>
<proteinExistence type="predicted"/>
<feature type="transmembrane region" description="Helical" evidence="5">
    <location>
        <begin position="101"/>
        <end position="123"/>
    </location>
</feature>
<dbReference type="SMART" id="SM00679">
    <property type="entry name" value="CTNS"/>
    <property type="match status" value="2"/>
</dbReference>
<keyword evidence="4 5" id="KW-0472">Membrane</keyword>
<evidence type="ECO:0000256" key="1">
    <source>
        <dbReference type="ARBA" id="ARBA00004141"/>
    </source>
</evidence>
<feature type="transmembrane region" description="Helical" evidence="5">
    <location>
        <begin position="135"/>
        <end position="155"/>
    </location>
</feature>
<dbReference type="GO" id="GO:0005886">
    <property type="term" value="C:plasma membrane"/>
    <property type="evidence" value="ECO:0007669"/>
    <property type="project" value="EnsemblFungi"/>
</dbReference>
<dbReference type="OrthoDB" id="407617at2759"/>
<reference evidence="7" key="1">
    <citation type="submission" date="2016-05" db="EMBL/GenBank/DDBJ databases">
        <title>Comparative genomics of biotechnologically important yeasts.</title>
        <authorList>
            <consortium name="DOE Joint Genome Institute"/>
            <person name="Riley R."/>
            <person name="Haridas S."/>
            <person name="Wolfe K.H."/>
            <person name="Lopes M.R."/>
            <person name="Hittinger C.T."/>
            <person name="Goker M."/>
            <person name="Salamov A."/>
            <person name="Wisecaver J."/>
            <person name="Long T.M."/>
            <person name="Aerts A.L."/>
            <person name="Barry K."/>
            <person name="Choi C."/>
            <person name="Clum A."/>
            <person name="Coughlan A.Y."/>
            <person name="Deshpande S."/>
            <person name="Douglass A.P."/>
            <person name="Hanson S.J."/>
            <person name="Klenk H.-P."/>
            <person name="Labutti K."/>
            <person name="Lapidus A."/>
            <person name="Lindquist E."/>
            <person name="Lipzen A."/>
            <person name="Meier-Kolthoff J.P."/>
            <person name="Ohm R.A."/>
            <person name="Otillar R.P."/>
            <person name="Pangilinan J."/>
            <person name="Peng Y."/>
            <person name="Rokas A."/>
            <person name="Rosa C.A."/>
            <person name="Scheuner C."/>
            <person name="Sibirny A.A."/>
            <person name="Slot J.C."/>
            <person name="Stielow J.B."/>
            <person name="Sun H."/>
            <person name="Kurtzman C.P."/>
            <person name="Blackwell M."/>
            <person name="Grigoriev I.V."/>
            <person name="Jeffries T.W."/>
        </authorList>
    </citation>
    <scope>NUCLEOTIDE SEQUENCE [LARGE SCALE GENOMIC DNA]</scope>
    <source>
        <strain evidence="7">DSM 1968</strain>
    </source>
</reference>
<evidence type="ECO:0000313" key="7">
    <source>
        <dbReference type="Proteomes" id="UP000095038"/>
    </source>
</evidence>
<dbReference type="Proteomes" id="UP000095038">
    <property type="component" value="Unassembled WGS sequence"/>
</dbReference>
<dbReference type="Pfam" id="PF04193">
    <property type="entry name" value="PQ-loop"/>
    <property type="match status" value="1"/>
</dbReference>
<comment type="subcellular location">
    <subcellularLocation>
        <location evidence="1">Membrane</location>
        <topology evidence="1">Multi-pass membrane protein</topology>
    </subcellularLocation>
</comment>
<dbReference type="EMBL" id="KV454475">
    <property type="protein sequence ID" value="ODV63375.1"/>
    <property type="molecule type" value="Genomic_DNA"/>
</dbReference>
<feature type="transmembrane region" description="Helical" evidence="5">
    <location>
        <begin position="196"/>
        <end position="217"/>
    </location>
</feature>